<dbReference type="InterPro" id="IPR035892">
    <property type="entry name" value="C2_domain_sf"/>
</dbReference>
<dbReference type="Proteomes" id="UP000246464">
    <property type="component" value="Chromosome 4"/>
</dbReference>
<gene>
    <name evidence="19" type="ORF">SMAX5B_012912</name>
</gene>
<evidence type="ECO:0000256" key="8">
    <source>
        <dbReference type="ARBA" id="ARBA00022723"/>
    </source>
</evidence>
<dbReference type="GO" id="GO:0070382">
    <property type="term" value="C:exocytic vesicle"/>
    <property type="evidence" value="ECO:0007669"/>
    <property type="project" value="TreeGrafter"/>
</dbReference>
<feature type="domain" description="C2" evidence="18">
    <location>
        <begin position="141"/>
        <end position="262"/>
    </location>
</feature>
<dbReference type="GO" id="GO:0048791">
    <property type="term" value="P:calcium ion-regulated exocytosis of neurotransmitter"/>
    <property type="evidence" value="ECO:0007669"/>
    <property type="project" value="TreeGrafter"/>
</dbReference>
<dbReference type="InterPro" id="IPR000008">
    <property type="entry name" value="C2_dom"/>
</dbReference>
<feature type="transmembrane region" description="Helical" evidence="17">
    <location>
        <begin position="744"/>
        <end position="769"/>
    </location>
</feature>
<keyword evidence="8" id="KW-0479">Metal-binding</keyword>
<dbReference type="GO" id="GO:0030424">
    <property type="term" value="C:axon"/>
    <property type="evidence" value="ECO:0007669"/>
    <property type="project" value="TreeGrafter"/>
</dbReference>
<dbReference type="FunFam" id="2.60.40.150:FF:000051">
    <property type="entry name" value="Synaptotagmin 11"/>
    <property type="match status" value="1"/>
</dbReference>
<evidence type="ECO:0000256" key="13">
    <source>
        <dbReference type="ARBA" id="ARBA00023329"/>
    </source>
</evidence>
<comment type="subcellular location">
    <subcellularLocation>
        <location evidence="2">Cell membrane</location>
        <topology evidence="2">Multi-pass membrane protein</topology>
    </subcellularLocation>
    <subcellularLocation>
        <location evidence="1">Cytoplasmic vesicle membrane</location>
    </subcellularLocation>
    <subcellularLocation>
        <location evidence="15">Endomembrane system</location>
        <topology evidence="15">Single-pass membrane protein</topology>
    </subcellularLocation>
</comment>
<keyword evidence="12 17" id="KW-0472">Membrane</keyword>
<dbReference type="GO" id="GO:0030276">
    <property type="term" value="F:clathrin binding"/>
    <property type="evidence" value="ECO:0007669"/>
    <property type="project" value="TreeGrafter"/>
</dbReference>
<dbReference type="STRING" id="52904.ENSSMAP00000027701"/>
<dbReference type="PROSITE" id="PS50004">
    <property type="entry name" value="C2"/>
    <property type="match status" value="2"/>
</dbReference>
<evidence type="ECO:0000313" key="19">
    <source>
        <dbReference type="EMBL" id="AWP00875.1"/>
    </source>
</evidence>
<feature type="compositionally biased region" description="Basic and acidic residues" evidence="16">
    <location>
        <begin position="465"/>
        <end position="475"/>
    </location>
</feature>
<dbReference type="Gene3D" id="2.60.40.150">
    <property type="entry name" value="C2 domain"/>
    <property type="match status" value="2"/>
</dbReference>
<dbReference type="SUPFAM" id="SSF49562">
    <property type="entry name" value="C2 domain (Calcium/lipid-binding domain, CaLB)"/>
    <property type="match status" value="2"/>
</dbReference>
<dbReference type="GO" id="GO:0001786">
    <property type="term" value="F:phosphatidylserine binding"/>
    <property type="evidence" value="ECO:0007669"/>
    <property type="project" value="TreeGrafter"/>
</dbReference>
<keyword evidence="13" id="KW-0968">Cytoplasmic vesicle</keyword>
<evidence type="ECO:0000256" key="14">
    <source>
        <dbReference type="ARBA" id="ARBA00033993"/>
    </source>
</evidence>
<evidence type="ECO:0000256" key="15">
    <source>
        <dbReference type="ARBA" id="ARBA00037847"/>
    </source>
</evidence>
<dbReference type="InterPro" id="IPR004937">
    <property type="entry name" value="Urea_transporter"/>
</dbReference>
<keyword evidence="10" id="KW-0106">Calcium</keyword>
<evidence type="ECO:0000256" key="1">
    <source>
        <dbReference type="ARBA" id="ARBA00004156"/>
    </source>
</evidence>
<evidence type="ECO:0000256" key="10">
    <source>
        <dbReference type="ARBA" id="ARBA00022837"/>
    </source>
</evidence>
<comment type="catalytic activity">
    <reaction evidence="14">
        <text>urea(in) = urea(out)</text>
        <dbReference type="Rhea" id="RHEA:32799"/>
        <dbReference type="ChEBI" id="CHEBI:16199"/>
    </reaction>
</comment>
<dbReference type="GO" id="GO:0006906">
    <property type="term" value="P:vesicle fusion"/>
    <property type="evidence" value="ECO:0007669"/>
    <property type="project" value="TreeGrafter"/>
</dbReference>
<dbReference type="GO" id="GO:0000149">
    <property type="term" value="F:SNARE binding"/>
    <property type="evidence" value="ECO:0007669"/>
    <property type="project" value="TreeGrafter"/>
</dbReference>
<dbReference type="InterPro" id="IPR029020">
    <property type="entry name" value="Ammonium/urea_transptr"/>
</dbReference>
<evidence type="ECO:0000256" key="12">
    <source>
        <dbReference type="ARBA" id="ARBA00023136"/>
    </source>
</evidence>
<evidence type="ECO:0000256" key="3">
    <source>
        <dbReference type="ARBA" id="ARBA00005914"/>
    </source>
</evidence>
<reference evidence="19 20" key="1">
    <citation type="submission" date="2017-12" db="EMBL/GenBank/DDBJ databases">
        <title>Integrating genomic resources of turbot (Scophthalmus maximus) in depth evaluation of genetic and physical mapping variation across individuals.</title>
        <authorList>
            <person name="Martinez P."/>
        </authorList>
    </citation>
    <scope>NUCLEOTIDE SEQUENCE [LARGE SCALE GENOMIC DNA]</scope>
</reference>
<evidence type="ECO:0000259" key="18">
    <source>
        <dbReference type="PROSITE" id="PS50004"/>
    </source>
</evidence>
<evidence type="ECO:0000256" key="11">
    <source>
        <dbReference type="ARBA" id="ARBA00022989"/>
    </source>
</evidence>
<evidence type="ECO:0000256" key="5">
    <source>
        <dbReference type="ARBA" id="ARBA00022475"/>
    </source>
</evidence>
<sequence>MLKGVDIYPESLSGKKKFAAPASTKTNDSSKTDVNGNCHTATPMSPTGTNKLASSPNGSRSALHLDLEKRDLNGNFTTKPFHHHHQKVRSSPDLELPSPHAGFTQHGLMDHGDLPSPSSTLSSQAPTPAVDKPNREERESGLGTLHFSLEYQPEKKAFIVHIKEAHGLSPTDEQSMTSDPYIKLTLLPEKKHRVKTRVLRKTLDPAFDETFSFYGIPLARVSELALHFMVLSFDRFSRDEVIGETLVPLSGIDLSEGRVLMSREIIKKNVKKSSGRGELLLSLCYQSTTNTLTVVVLKARHLPKTENNGPTDPYVKLNMYHGKKRVCKKKTHVKKCSPNPVFNELFVFDLPSDEGLRDTSVELLLLDSDTGNSRSPNTVLGRLVLGTLAAGTPGEHWREICDHPRRQIANCTLHEVKASEDKTAQCLSIDSRMHPHPLHTGDDIIGPLSRSDDLCAPHTAGASHPAEELSRLRWESKPEVEEASRSRASLSRAVWDALLLCTGDMEHLDDYVQDKSFVLQLAVWGLRGVARVTLANNPLTGALILAALYWASPWQGLLGTLGALASTLTAVIMGQDRAPDGVLNSRQRDSLFDFASCFFLPVANGDHPDAIILVFVSSGLSSVLARWDLPVSVFPFNIIIILYLLCVGPDNLDFPHQPALPPGALAPNSTKVVAVEVMRGIPLGVGQIFACAALGPSLLILGAVALYSPLLAAHALLGSAVGSLAAFLSAYADIALGNLLGTVGLPACSWAATLTATLMLLLTGSLAAYRIPTGQVMAPEHNLHACSQRAAGNTTERERTVV</sequence>
<dbReference type="GO" id="GO:0005886">
    <property type="term" value="C:plasma membrane"/>
    <property type="evidence" value="ECO:0007669"/>
    <property type="project" value="UniProtKB-SubCell"/>
</dbReference>
<comment type="similarity">
    <text evidence="3">Belongs to the urea transporter family.</text>
</comment>
<feature type="transmembrane region" description="Helical" evidence="17">
    <location>
        <begin position="685"/>
        <end position="707"/>
    </location>
</feature>
<protein>
    <submittedName>
        <fullName evidence="19">Putative synaptotagmin-4</fullName>
    </submittedName>
</protein>
<evidence type="ECO:0000256" key="6">
    <source>
        <dbReference type="ARBA" id="ARBA00022553"/>
    </source>
</evidence>
<evidence type="ECO:0000256" key="16">
    <source>
        <dbReference type="SAM" id="MobiDB-lite"/>
    </source>
</evidence>
<keyword evidence="7 17" id="KW-0812">Transmembrane</keyword>
<evidence type="ECO:0000256" key="17">
    <source>
        <dbReference type="SAM" id="Phobius"/>
    </source>
</evidence>
<feature type="region of interest" description="Disordered" evidence="16">
    <location>
        <begin position="456"/>
        <end position="475"/>
    </location>
</feature>
<evidence type="ECO:0000256" key="9">
    <source>
        <dbReference type="ARBA" id="ARBA00022737"/>
    </source>
</evidence>
<feature type="domain" description="C2" evidence="18">
    <location>
        <begin position="275"/>
        <end position="398"/>
    </location>
</feature>
<dbReference type="GO" id="GO:0015204">
    <property type="term" value="F:urea transmembrane transporter activity"/>
    <property type="evidence" value="ECO:0007669"/>
    <property type="project" value="InterPro"/>
</dbReference>
<keyword evidence="9" id="KW-0677">Repeat</keyword>
<organism evidence="19 20">
    <name type="scientific">Scophthalmus maximus</name>
    <name type="common">Turbot</name>
    <name type="synonym">Psetta maxima</name>
    <dbReference type="NCBI Taxonomy" id="52904"/>
    <lineage>
        <taxon>Eukaryota</taxon>
        <taxon>Metazoa</taxon>
        <taxon>Chordata</taxon>
        <taxon>Craniata</taxon>
        <taxon>Vertebrata</taxon>
        <taxon>Euteleostomi</taxon>
        <taxon>Actinopterygii</taxon>
        <taxon>Neopterygii</taxon>
        <taxon>Teleostei</taxon>
        <taxon>Neoteleostei</taxon>
        <taxon>Acanthomorphata</taxon>
        <taxon>Carangaria</taxon>
        <taxon>Pleuronectiformes</taxon>
        <taxon>Pleuronectoidei</taxon>
        <taxon>Scophthalmidae</taxon>
        <taxon>Scophthalmus</taxon>
    </lineage>
</organism>
<evidence type="ECO:0000256" key="7">
    <source>
        <dbReference type="ARBA" id="ARBA00022692"/>
    </source>
</evidence>
<dbReference type="CDD" id="cd08404">
    <property type="entry name" value="C2B_Synaptotagmin-4"/>
    <property type="match status" value="1"/>
</dbReference>
<keyword evidence="20" id="KW-1185">Reference proteome</keyword>
<name>A0A2U9BA87_SCOMX</name>
<evidence type="ECO:0000313" key="20">
    <source>
        <dbReference type="Proteomes" id="UP000246464"/>
    </source>
</evidence>
<dbReference type="GO" id="GO:0098793">
    <property type="term" value="C:presynapse"/>
    <property type="evidence" value="ECO:0007669"/>
    <property type="project" value="GOC"/>
</dbReference>
<keyword evidence="5" id="KW-1003">Cell membrane</keyword>
<dbReference type="GO" id="GO:0030659">
    <property type="term" value="C:cytoplasmic vesicle membrane"/>
    <property type="evidence" value="ECO:0007669"/>
    <property type="project" value="UniProtKB-SubCell"/>
</dbReference>
<dbReference type="CDD" id="cd08388">
    <property type="entry name" value="C2A_Synaptotagmin-4-11"/>
    <property type="match status" value="1"/>
</dbReference>
<feature type="compositionally biased region" description="Polar residues" evidence="16">
    <location>
        <begin position="116"/>
        <end position="126"/>
    </location>
</feature>
<dbReference type="GO" id="GO:0005509">
    <property type="term" value="F:calcium ion binding"/>
    <property type="evidence" value="ECO:0007669"/>
    <property type="project" value="TreeGrafter"/>
</dbReference>
<dbReference type="SMART" id="SM00239">
    <property type="entry name" value="C2"/>
    <property type="match status" value="2"/>
</dbReference>
<keyword evidence="6" id="KW-0597">Phosphoprotein</keyword>
<evidence type="ECO:0000256" key="4">
    <source>
        <dbReference type="ARBA" id="ARBA00006996"/>
    </source>
</evidence>
<feature type="transmembrane region" description="Helical" evidence="17">
    <location>
        <begin position="714"/>
        <end position="732"/>
    </location>
</feature>
<dbReference type="Pfam" id="PF03253">
    <property type="entry name" value="UT"/>
    <property type="match status" value="2"/>
</dbReference>
<accession>A0A2U9BA87</accession>
<feature type="region of interest" description="Disordered" evidence="16">
    <location>
        <begin position="1"/>
        <end position="60"/>
    </location>
</feature>
<dbReference type="GO" id="GO:1903531">
    <property type="term" value="P:negative regulation of secretion by cell"/>
    <property type="evidence" value="ECO:0007669"/>
    <property type="project" value="UniProtKB-ARBA"/>
</dbReference>
<dbReference type="Gene3D" id="1.10.3430.10">
    <property type="entry name" value="Ammonium transporter AmtB like domains"/>
    <property type="match status" value="2"/>
</dbReference>
<evidence type="ECO:0000256" key="2">
    <source>
        <dbReference type="ARBA" id="ARBA00004651"/>
    </source>
</evidence>
<dbReference type="PANTHER" id="PTHR10024:SF114">
    <property type="entry name" value="SYNAPTOTAGMIN-4"/>
    <property type="match status" value="1"/>
</dbReference>
<feature type="compositionally biased region" description="Polar residues" evidence="16">
    <location>
        <begin position="23"/>
        <end position="60"/>
    </location>
</feature>
<dbReference type="PANTHER" id="PTHR10024">
    <property type="entry name" value="SYNAPTOTAGMIN"/>
    <property type="match status" value="1"/>
</dbReference>
<dbReference type="GO" id="GO:0005544">
    <property type="term" value="F:calcium-dependent phospholipid binding"/>
    <property type="evidence" value="ECO:0007669"/>
    <property type="project" value="TreeGrafter"/>
</dbReference>
<proteinExistence type="inferred from homology"/>
<feature type="region of interest" description="Disordered" evidence="16">
    <location>
        <begin position="74"/>
        <end position="137"/>
    </location>
</feature>
<dbReference type="FunFam" id="2.60.40.150:FF:000039">
    <property type="entry name" value="Synaptotagmin 11"/>
    <property type="match status" value="1"/>
</dbReference>
<dbReference type="EMBL" id="CP026246">
    <property type="protein sequence ID" value="AWP00875.1"/>
    <property type="molecule type" value="Genomic_DNA"/>
</dbReference>
<dbReference type="AlphaFoldDB" id="A0A2U9BA87"/>
<keyword evidence="11 17" id="KW-1133">Transmembrane helix</keyword>
<comment type="similarity">
    <text evidence="4">Belongs to the synaptotagmin family.</text>
</comment>
<dbReference type="Pfam" id="PF00168">
    <property type="entry name" value="C2"/>
    <property type="match status" value="2"/>
</dbReference>